<evidence type="ECO:0000256" key="7">
    <source>
        <dbReference type="SAM" id="MobiDB-lite"/>
    </source>
</evidence>
<sequence>MIRLLTYPLLTTFVLSFDPNTAQNQGDSTLICSTEKITVSVGVDVVLPCRLQPATDAESMRLEWTRPDLQPQDVHIHQDGRLLFENQNPSYSFRTRLFVDQLINGNVSLKLSRVTLSDTGKYRCYLPSIHQEAVVELSVVKSNVTGSHEPVQAVVGQDVILPCHLEPPFDVTTLRVDWIFNGELRVHVHRHLKDDPDSQHKKFKNRTSLFLDELHQGNISLKLTNVSETDEGNYTCYVPKLERQVNRGSVTLIVDQVEKKEVEQPDPTPSPDPPHLGPGLVAGIVISSLICLVCLAAGFIWWKRERMCPAQNPDEGQDNRPEDVPLQQQGQQ</sequence>
<keyword evidence="2 9" id="KW-0732">Signal</keyword>
<dbReference type="RefSeq" id="XP_026225332.1">
    <property type="nucleotide sequence ID" value="XM_026369547.2"/>
</dbReference>
<evidence type="ECO:0000256" key="2">
    <source>
        <dbReference type="ARBA" id="ARBA00022729"/>
    </source>
</evidence>
<dbReference type="Pfam" id="PF07686">
    <property type="entry name" value="V-set"/>
    <property type="match status" value="2"/>
</dbReference>
<dbReference type="PROSITE" id="PS50835">
    <property type="entry name" value="IG_LIKE"/>
    <property type="match status" value="2"/>
</dbReference>
<dbReference type="SMART" id="SM00408">
    <property type="entry name" value="IGc2"/>
    <property type="match status" value="2"/>
</dbReference>
<dbReference type="RefSeq" id="XP_033182480.1">
    <property type="nucleotide sequence ID" value="XM_033326589.1"/>
</dbReference>
<dbReference type="InterPro" id="IPR003598">
    <property type="entry name" value="Ig_sub2"/>
</dbReference>
<evidence type="ECO:0000259" key="10">
    <source>
        <dbReference type="PROSITE" id="PS50835"/>
    </source>
</evidence>
<keyword evidence="8" id="KW-0812">Transmembrane</keyword>
<dbReference type="GO" id="GO:0050852">
    <property type="term" value="P:T cell receptor signaling pathway"/>
    <property type="evidence" value="ECO:0007669"/>
    <property type="project" value="TreeGrafter"/>
</dbReference>
<dbReference type="PANTHER" id="PTHR24100">
    <property type="entry name" value="BUTYROPHILIN"/>
    <property type="match status" value="1"/>
</dbReference>
<evidence type="ECO:0000256" key="5">
    <source>
        <dbReference type="ARBA" id="ARBA00023180"/>
    </source>
</evidence>
<keyword evidence="3 8" id="KW-0472">Membrane</keyword>
<feature type="chain" id="PRO_5043444904" description="Ig-like domain-containing protein" evidence="9">
    <location>
        <begin position="17"/>
        <end position="332"/>
    </location>
</feature>
<evidence type="ECO:0000256" key="6">
    <source>
        <dbReference type="ARBA" id="ARBA00023319"/>
    </source>
</evidence>
<name>A0A3Q1IDW6_ANATE</name>
<evidence type="ECO:0000256" key="4">
    <source>
        <dbReference type="ARBA" id="ARBA00023157"/>
    </source>
</evidence>
<proteinExistence type="predicted"/>
<reference evidence="11" key="2">
    <citation type="submission" date="2025-08" db="UniProtKB">
        <authorList>
            <consortium name="Ensembl"/>
        </authorList>
    </citation>
    <scope>IDENTIFICATION</scope>
</reference>
<dbReference type="InterPro" id="IPR050504">
    <property type="entry name" value="IgSF_BTN/MOG"/>
</dbReference>
<keyword evidence="5" id="KW-0325">Glycoprotein</keyword>
<dbReference type="SMART" id="SM00409">
    <property type="entry name" value="IG"/>
    <property type="match status" value="2"/>
</dbReference>
<dbReference type="InterPro" id="IPR007110">
    <property type="entry name" value="Ig-like_dom"/>
</dbReference>
<dbReference type="Ensembl" id="ENSATET00000020120.3">
    <property type="protein sequence ID" value="ENSATEP00000019777.3"/>
    <property type="gene ID" value="ENSATEG00000032886.1"/>
</dbReference>
<keyword evidence="6" id="KW-0393">Immunoglobulin domain</keyword>
<keyword evidence="8" id="KW-1133">Transmembrane helix</keyword>
<evidence type="ECO:0000313" key="12">
    <source>
        <dbReference type="Proteomes" id="UP000265040"/>
    </source>
</evidence>
<accession>A0A3Q1IDW6</accession>
<dbReference type="Proteomes" id="UP000265040">
    <property type="component" value="Chromosome 18"/>
</dbReference>
<dbReference type="InterPro" id="IPR036179">
    <property type="entry name" value="Ig-like_dom_sf"/>
</dbReference>
<reference evidence="11" key="3">
    <citation type="submission" date="2025-09" db="UniProtKB">
        <authorList>
            <consortium name="Ensembl"/>
        </authorList>
    </citation>
    <scope>IDENTIFICATION</scope>
</reference>
<dbReference type="GO" id="GO:0050863">
    <property type="term" value="P:regulation of T cell activation"/>
    <property type="evidence" value="ECO:0007669"/>
    <property type="project" value="UniProtKB-ARBA"/>
</dbReference>
<dbReference type="AlphaFoldDB" id="A0A3Q1IDW6"/>
<dbReference type="InterPro" id="IPR013783">
    <property type="entry name" value="Ig-like_fold"/>
</dbReference>
<dbReference type="SUPFAM" id="SSF48726">
    <property type="entry name" value="Immunoglobulin"/>
    <property type="match status" value="2"/>
</dbReference>
<evidence type="ECO:0000256" key="1">
    <source>
        <dbReference type="ARBA" id="ARBA00004370"/>
    </source>
</evidence>
<dbReference type="GO" id="GO:0001817">
    <property type="term" value="P:regulation of cytokine production"/>
    <property type="evidence" value="ECO:0007669"/>
    <property type="project" value="TreeGrafter"/>
</dbReference>
<dbReference type="SMART" id="SM00406">
    <property type="entry name" value="IGv"/>
    <property type="match status" value="2"/>
</dbReference>
<reference evidence="11" key="1">
    <citation type="submission" date="2021-04" db="EMBL/GenBank/DDBJ databases">
        <authorList>
            <consortium name="Wellcome Sanger Institute Data Sharing"/>
        </authorList>
    </citation>
    <scope>NUCLEOTIDE SEQUENCE [LARGE SCALE GENOMIC DNA]</scope>
</reference>
<dbReference type="GeneTree" id="ENSGT01050000244843"/>
<dbReference type="GO" id="GO:0005102">
    <property type="term" value="F:signaling receptor binding"/>
    <property type="evidence" value="ECO:0007669"/>
    <property type="project" value="TreeGrafter"/>
</dbReference>
<dbReference type="InterPro" id="IPR003599">
    <property type="entry name" value="Ig_sub"/>
</dbReference>
<evidence type="ECO:0000313" key="11">
    <source>
        <dbReference type="Ensembl" id="ENSATEP00000019777.3"/>
    </source>
</evidence>
<organism evidence="11 12">
    <name type="scientific">Anabas testudineus</name>
    <name type="common">Climbing perch</name>
    <name type="synonym">Anthias testudineus</name>
    <dbReference type="NCBI Taxonomy" id="64144"/>
    <lineage>
        <taxon>Eukaryota</taxon>
        <taxon>Metazoa</taxon>
        <taxon>Chordata</taxon>
        <taxon>Craniata</taxon>
        <taxon>Vertebrata</taxon>
        <taxon>Euteleostomi</taxon>
        <taxon>Actinopterygii</taxon>
        <taxon>Neopterygii</taxon>
        <taxon>Teleostei</taxon>
        <taxon>Neoteleostei</taxon>
        <taxon>Acanthomorphata</taxon>
        <taxon>Anabantaria</taxon>
        <taxon>Anabantiformes</taxon>
        <taxon>Anabantoidei</taxon>
        <taxon>Anabantidae</taxon>
        <taxon>Anabas</taxon>
    </lineage>
</organism>
<feature type="region of interest" description="Disordered" evidence="7">
    <location>
        <begin position="311"/>
        <end position="332"/>
    </location>
</feature>
<feature type="domain" description="Ig-like" evidence="10">
    <location>
        <begin position="19"/>
        <end position="124"/>
    </location>
</feature>
<dbReference type="FunFam" id="2.60.40.10:FF:000142">
    <property type="entry name" value="V-set domain-containing T-cell activation inhibitor 1"/>
    <property type="match status" value="2"/>
</dbReference>
<keyword evidence="4" id="KW-1015">Disulfide bond</keyword>
<dbReference type="GO" id="GO:1903037">
    <property type="term" value="P:regulation of leukocyte cell-cell adhesion"/>
    <property type="evidence" value="ECO:0007669"/>
    <property type="project" value="UniProtKB-ARBA"/>
</dbReference>
<evidence type="ECO:0000256" key="8">
    <source>
        <dbReference type="SAM" id="Phobius"/>
    </source>
</evidence>
<protein>
    <recommendedName>
        <fullName evidence="10">Ig-like domain-containing protein</fullName>
    </recommendedName>
</protein>
<keyword evidence="12" id="KW-1185">Reference proteome</keyword>
<dbReference type="GO" id="GO:0009897">
    <property type="term" value="C:external side of plasma membrane"/>
    <property type="evidence" value="ECO:0007669"/>
    <property type="project" value="TreeGrafter"/>
</dbReference>
<feature type="domain" description="Ig-like" evidence="10">
    <location>
        <begin position="127"/>
        <end position="246"/>
    </location>
</feature>
<evidence type="ECO:0000256" key="3">
    <source>
        <dbReference type="ARBA" id="ARBA00023136"/>
    </source>
</evidence>
<evidence type="ECO:0000256" key="9">
    <source>
        <dbReference type="SAM" id="SignalP"/>
    </source>
</evidence>
<dbReference type="Gene3D" id="2.60.40.10">
    <property type="entry name" value="Immunoglobulins"/>
    <property type="match status" value="2"/>
</dbReference>
<comment type="subcellular location">
    <subcellularLocation>
        <location evidence="1">Membrane</location>
    </subcellularLocation>
</comment>
<dbReference type="InterPro" id="IPR013106">
    <property type="entry name" value="Ig_V-set"/>
</dbReference>
<feature type="signal peptide" evidence="9">
    <location>
        <begin position="1"/>
        <end position="16"/>
    </location>
</feature>
<dbReference type="PANTHER" id="PTHR24100:SF151">
    <property type="entry name" value="ICOS LIGAND"/>
    <property type="match status" value="1"/>
</dbReference>
<dbReference type="GeneID" id="113168500"/>
<feature type="transmembrane region" description="Helical" evidence="8">
    <location>
        <begin position="280"/>
        <end position="302"/>
    </location>
</feature>